<dbReference type="InterPro" id="IPR034727">
    <property type="entry name" value="Kintoun"/>
</dbReference>
<evidence type="ECO:0000256" key="4">
    <source>
        <dbReference type="SAM" id="MobiDB-lite"/>
    </source>
</evidence>
<organism evidence="7 8">
    <name type="scientific">Gryllus longicercus</name>
    <dbReference type="NCBI Taxonomy" id="2509291"/>
    <lineage>
        <taxon>Eukaryota</taxon>
        <taxon>Metazoa</taxon>
        <taxon>Ecdysozoa</taxon>
        <taxon>Arthropoda</taxon>
        <taxon>Hexapoda</taxon>
        <taxon>Insecta</taxon>
        <taxon>Pterygota</taxon>
        <taxon>Neoptera</taxon>
        <taxon>Polyneoptera</taxon>
        <taxon>Orthoptera</taxon>
        <taxon>Ensifera</taxon>
        <taxon>Gryllidea</taxon>
        <taxon>Grylloidea</taxon>
        <taxon>Gryllidae</taxon>
        <taxon>Gryllinae</taxon>
        <taxon>Gryllus</taxon>
    </lineage>
</organism>
<dbReference type="PANTHER" id="PTHR22997:SF3">
    <property type="entry name" value="PROTEIN KINTOUN"/>
    <property type="match status" value="1"/>
</dbReference>
<keyword evidence="1 3" id="KW-0963">Cytoplasm</keyword>
<dbReference type="Pfam" id="PF18201">
    <property type="entry name" value="PIH1_CS"/>
    <property type="match status" value="1"/>
</dbReference>
<comment type="similarity">
    <text evidence="3">Belongs to the PIH1 family. Kintoun subfamily.</text>
</comment>
<feature type="compositionally biased region" description="Polar residues" evidence="4">
    <location>
        <begin position="241"/>
        <end position="250"/>
    </location>
</feature>
<dbReference type="AlphaFoldDB" id="A0AAN9VQ55"/>
<protein>
    <recommendedName>
        <fullName evidence="3">Protein kintoun</fullName>
    </recommendedName>
    <alternativeName>
        <fullName evidence="3">Dynein assembly factor 2, axonemal homolog</fullName>
    </alternativeName>
</protein>
<comment type="subcellular location">
    <subcellularLocation>
        <location evidence="3">Cytoplasm</location>
    </subcellularLocation>
    <subcellularLocation>
        <location evidence="2">Dynein axonemal particle</location>
    </subcellularLocation>
</comment>
<dbReference type="PANTHER" id="PTHR22997">
    <property type="entry name" value="PIH1 DOMAIN-CONTAINING PROTEIN 1"/>
    <property type="match status" value="1"/>
</dbReference>
<feature type="domain" description="PIH1 N-terminal" evidence="5">
    <location>
        <begin position="43"/>
        <end position="203"/>
    </location>
</feature>
<feature type="region of interest" description="Disordered" evidence="4">
    <location>
        <begin position="360"/>
        <end position="390"/>
    </location>
</feature>
<dbReference type="EMBL" id="JAZDUA010000148">
    <property type="protein sequence ID" value="KAK7866377.1"/>
    <property type="molecule type" value="Genomic_DNA"/>
</dbReference>
<proteinExistence type="inferred from homology"/>
<evidence type="ECO:0000259" key="6">
    <source>
        <dbReference type="Pfam" id="PF18201"/>
    </source>
</evidence>
<evidence type="ECO:0000256" key="1">
    <source>
        <dbReference type="ARBA" id="ARBA00022490"/>
    </source>
</evidence>
<accession>A0AAN9VQ55</accession>
<dbReference type="InterPro" id="IPR050734">
    <property type="entry name" value="PIH1/Kintoun_subfamily"/>
</dbReference>
<evidence type="ECO:0000313" key="8">
    <source>
        <dbReference type="Proteomes" id="UP001378592"/>
    </source>
</evidence>
<gene>
    <name evidence="7" type="ORF">R5R35_009809</name>
</gene>
<dbReference type="Proteomes" id="UP001378592">
    <property type="component" value="Unassembled WGS sequence"/>
</dbReference>
<dbReference type="GO" id="GO:0060285">
    <property type="term" value="P:cilium-dependent cell motility"/>
    <property type="evidence" value="ECO:0007669"/>
    <property type="project" value="UniProtKB-UniRule"/>
</dbReference>
<name>A0AAN9VQ55_9ORTH</name>
<feature type="compositionally biased region" description="Acidic residues" evidence="4">
    <location>
        <begin position="774"/>
        <end position="797"/>
    </location>
</feature>
<dbReference type="InterPro" id="IPR041442">
    <property type="entry name" value="PIH1D1/2/3_CS-like"/>
</dbReference>
<dbReference type="GO" id="GO:0120293">
    <property type="term" value="C:dynein axonemal particle"/>
    <property type="evidence" value="ECO:0007669"/>
    <property type="project" value="UniProtKB-SubCell"/>
</dbReference>
<comment type="function">
    <text evidence="3">Required for cytoplasmic pre-assembly of axonemal dyneins, thereby playing a central role in motility in cilia and flagella. Involved in pre-assembly of dynein arm complexes in the cytoplasm before intraflagellar transport loads them for the ciliary compartment.</text>
</comment>
<dbReference type="GO" id="GO:0070286">
    <property type="term" value="P:axonemal dynein complex assembly"/>
    <property type="evidence" value="ECO:0007669"/>
    <property type="project" value="UniProtKB-UniRule"/>
</dbReference>
<feature type="compositionally biased region" description="Basic and acidic residues" evidence="4">
    <location>
        <begin position="757"/>
        <end position="773"/>
    </location>
</feature>
<feature type="domain" description="PIH1D1/2/3 CS-like" evidence="6">
    <location>
        <begin position="252"/>
        <end position="351"/>
    </location>
</feature>
<reference evidence="7 8" key="1">
    <citation type="submission" date="2024-03" db="EMBL/GenBank/DDBJ databases">
        <title>The genome assembly and annotation of the cricket Gryllus longicercus Weissman &amp; Gray.</title>
        <authorList>
            <person name="Szrajer S."/>
            <person name="Gray D."/>
            <person name="Ylla G."/>
        </authorList>
    </citation>
    <scope>NUCLEOTIDE SEQUENCE [LARGE SCALE GENOMIC DNA]</scope>
    <source>
        <strain evidence="7">DAG 2021-001</strain>
        <tissue evidence="7">Whole body minus gut</tissue>
    </source>
</reference>
<evidence type="ECO:0000256" key="3">
    <source>
        <dbReference type="HAMAP-Rule" id="MF_03069"/>
    </source>
</evidence>
<dbReference type="InterPro" id="IPR012981">
    <property type="entry name" value="PIH1_N"/>
</dbReference>
<dbReference type="HAMAP" id="MF_03069">
    <property type="entry name" value="Kintoun"/>
    <property type="match status" value="1"/>
</dbReference>
<comment type="caution">
    <text evidence="7">The sequence shown here is derived from an EMBL/GenBank/DDBJ whole genome shotgun (WGS) entry which is preliminary data.</text>
</comment>
<feature type="region of interest" description="Disordered" evidence="4">
    <location>
        <begin position="613"/>
        <end position="660"/>
    </location>
</feature>
<feature type="compositionally biased region" description="Basic residues" evidence="4">
    <location>
        <begin position="729"/>
        <end position="744"/>
    </location>
</feature>
<feature type="compositionally biased region" description="Basic and acidic residues" evidence="4">
    <location>
        <begin position="798"/>
        <end position="808"/>
    </location>
</feature>
<feature type="region of interest" description="Disordered" evidence="4">
    <location>
        <begin position="222"/>
        <end position="251"/>
    </location>
</feature>
<feature type="region of interest" description="Disordered" evidence="4">
    <location>
        <begin position="720"/>
        <end position="839"/>
    </location>
</feature>
<evidence type="ECO:0000256" key="2">
    <source>
        <dbReference type="ARBA" id="ARBA00024190"/>
    </source>
</evidence>
<sequence length="855" mass="96824">MAGYTGRRKLEDLDLTRQELDQIGDALKKEEFRKLLVDYVQEVNDPENKKLFQKEITQLEKERGYDVTFINPEPGYVIKTSVDDEKKAFINVCQSDKVQRPSSVTGVRDGTFGRKWSLPYTQAPPREDLDTAGKRCVVFDVVFHPEALEMASWNVQFRNMLNETALEGVESNYNVKLDRNNLKFPKMKYKGLASATVIRKKSEYFKPDDDFEDVLSKMNYPYNEAESSNVPKNTKERPQKNSETAANKSPYTAPKYVIKHRNVVDYQEFLNDKNAKLNATLPKEIIVEIDLPLLSSTTEAVLDVTEKSLSLVSEKPAKYKLFISLPYIVDEDAGNAKFDKTKRKLQITLPLKNRQVAPFSDFGREDSGVESDIGFRSPGSSSGEDDNVDSELRKESFYSDISHKVIHKIEEVNGVDEKGDSSNKSFVSVLDNEVFRTNPSAINFLDNDKHYSFPPFTCNVVDNTIIFTLHVKNVDPNSVNHCLIGDSCGIHIKFTSIGSGFFPIQHAFCTKFPNSSSIDEESVNIETWDNNVIVQIQLKSCDINLLDYSAGVNEDTLVKHDFPEPTVIAKKLDELKIECNESSEPSELNIEVTKCTKDETIVEISPVGKIIENVQDEKGSESSEDNTAQEPPGHKKSSRHPMFRTLSESSGDEMSFSPSKKGILKRVSRSLSESSADDYTWSSSLDMIMQSGSDSCIPEEEGRGVKKTVRFNEIVHQQTYRSNSSIFGQRKKNQRKTRNKKRAQERRASESENSEGEIEKDNDKEVKIEKNEEGEGDDDVNGDDDSPEINDVEEVIEVELKLQDEKTKTTNKKNRFGQVQSKGKKKIHKPVVTPVTKNENPKVDLKNELIFDLDM</sequence>
<evidence type="ECO:0000259" key="5">
    <source>
        <dbReference type="Pfam" id="PF08190"/>
    </source>
</evidence>
<dbReference type="Pfam" id="PF08190">
    <property type="entry name" value="PIH1"/>
    <property type="match status" value="1"/>
</dbReference>
<keyword evidence="8" id="KW-1185">Reference proteome</keyword>
<evidence type="ECO:0000313" key="7">
    <source>
        <dbReference type="EMBL" id="KAK7866377.1"/>
    </source>
</evidence>